<dbReference type="Proteomes" id="UP000831786">
    <property type="component" value="Chromosome"/>
</dbReference>
<evidence type="ECO:0000313" key="3">
    <source>
        <dbReference type="Proteomes" id="UP000831786"/>
    </source>
</evidence>
<proteinExistence type="predicted"/>
<organism evidence="2 3">
    <name type="scientific">Leucobacter allii</name>
    <dbReference type="NCBI Taxonomy" id="2932247"/>
    <lineage>
        <taxon>Bacteria</taxon>
        <taxon>Bacillati</taxon>
        <taxon>Actinomycetota</taxon>
        <taxon>Actinomycetes</taxon>
        <taxon>Micrococcales</taxon>
        <taxon>Microbacteriaceae</taxon>
        <taxon>Leucobacter</taxon>
    </lineage>
</organism>
<dbReference type="EMBL" id="CP095045">
    <property type="protein sequence ID" value="UOQ56301.1"/>
    <property type="molecule type" value="Genomic_DNA"/>
</dbReference>
<accession>A0ABY4FHZ3</accession>
<gene>
    <name evidence="2" type="ORF">MUN78_11465</name>
</gene>
<feature type="region of interest" description="Disordered" evidence="1">
    <location>
        <begin position="61"/>
        <end position="111"/>
    </location>
</feature>
<dbReference type="RefSeq" id="WP_244726542.1">
    <property type="nucleotide sequence ID" value="NZ_CP095045.1"/>
</dbReference>
<reference evidence="2 3" key="1">
    <citation type="submission" date="2022-04" db="EMBL/GenBank/DDBJ databases">
        <title>Leucobacter sp. isolated from rhizosphere of garlic.</title>
        <authorList>
            <person name="Won M."/>
            <person name="Lee C.-M."/>
            <person name="Woen H.-Y."/>
            <person name="Kwon S.-W."/>
        </authorList>
    </citation>
    <scope>NUCLEOTIDE SEQUENCE [LARGE SCALE GENOMIC DNA]</scope>
    <source>
        <strain evidence="2 3">H21R-40</strain>
    </source>
</reference>
<protein>
    <submittedName>
        <fullName evidence="2">Uncharacterized protein</fullName>
    </submittedName>
</protein>
<sequence length="111" mass="12020">MNTTSPAPRPATADRVVGHPPEPEHLALRVPNGAALRRLSVSERMRLRVALWLLLRTPAGAEARSQTARPAGLAPIETGEASAQERRAARRLAQHGRASFAAEQALRHRAL</sequence>
<keyword evidence="3" id="KW-1185">Reference proteome</keyword>
<evidence type="ECO:0000313" key="2">
    <source>
        <dbReference type="EMBL" id="UOQ56301.1"/>
    </source>
</evidence>
<evidence type="ECO:0000256" key="1">
    <source>
        <dbReference type="SAM" id="MobiDB-lite"/>
    </source>
</evidence>
<name>A0ABY4FHZ3_9MICO</name>
<feature type="region of interest" description="Disordered" evidence="1">
    <location>
        <begin position="1"/>
        <end position="26"/>
    </location>
</feature>